<evidence type="ECO:0000259" key="6">
    <source>
        <dbReference type="Pfam" id="PF04542"/>
    </source>
</evidence>
<organism evidence="8 9">
    <name type="scientific">Paractinoplanes durhamensis</name>
    <dbReference type="NCBI Taxonomy" id="113563"/>
    <lineage>
        <taxon>Bacteria</taxon>
        <taxon>Bacillati</taxon>
        <taxon>Actinomycetota</taxon>
        <taxon>Actinomycetes</taxon>
        <taxon>Micromonosporales</taxon>
        <taxon>Micromonosporaceae</taxon>
        <taxon>Paractinoplanes</taxon>
    </lineage>
</organism>
<dbReference type="InterPro" id="IPR014325">
    <property type="entry name" value="RNA_pol_sigma-E_actinobac"/>
</dbReference>
<comment type="similarity">
    <text evidence="1">Belongs to the sigma-70 factor family. ECF subfamily.</text>
</comment>
<evidence type="ECO:0000256" key="1">
    <source>
        <dbReference type="ARBA" id="ARBA00010641"/>
    </source>
</evidence>
<reference evidence="8 9" key="1">
    <citation type="submission" date="2021-01" db="EMBL/GenBank/DDBJ databases">
        <title>Whole genome shotgun sequence of Actinoplanes durhamensis NBRC 14914.</title>
        <authorList>
            <person name="Komaki H."/>
            <person name="Tamura T."/>
        </authorList>
    </citation>
    <scope>NUCLEOTIDE SEQUENCE [LARGE SCALE GENOMIC DNA]</scope>
    <source>
        <strain evidence="8 9">NBRC 14914</strain>
    </source>
</reference>
<dbReference type="Gene3D" id="1.10.1740.10">
    <property type="match status" value="1"/>
</dbReference>
<gene>
    <name evidence="8" type="primary">rpoE_8</name>
    <name evidence="8" type="ORF">Adu01nite_41290</name>
</gene>
<dbReference type="RefSeq" id="WP_203728498.1">
    <property type="nucleotide sequence ID" value="NZ_BAAATX010000013.1"/>
</dbReference>
<feature type="domain" description="RNA polymerase sigma-70 region 2" evidence="6">
    <location>
        <begin position="17"/>
        <end position="78"/>
    </location>
</feature>
<dbReference type="InterPro" id="IPR036388">
    <property type="entry name" value="WH-like_DNA-bd_sf"/>
</dbReference>
<dbReference type="PANTHER" id="PTHR43133">
    <property type="entry name" value="RNA POLYMERASE ECF-TYPE SIGMA FACTO"/>
    <property type="match status" value="1"/>
</dbReference>
<dbReference type="EMBL" id="BOML01000033">
    <property type="protein sequence ID" value="GIE02779.1"/>
    <property type="molecule type" value="Genomic_DNA"/>
</dbReference>
<dbReference type="PANTHER" id="PTHR43133:SF50">
    <property type="entry name" value="ECF RNA POLYMERASE SIGMA FACTOR SIGM"/>
    <property type="match status" value="1"/>
</dbReference>
<evidence type="ECO:0000256" key="3">
    <source>
        <dbReference type="ARBA" id="ARBA00023082"/>
    </source>
</evidence>
<dbReference type="Proteomes" id="UP000637628">
    <property type="component" value="Unassembled WGS sequence"/>
</dbReference>
<dbReference type="Gene3D" id="1.10.10.10">
    <property type="entry name" value="Winged helix-like DNA-binding domain superfamily/Winged helix DNA-binding domain"/>
    <property type="match status" value="1"/>
</dbReference>
<evidence type="ECO:0000256" key="4">
    <source>
        <dbReference type="ARBA" id="ARBA00023125"/>
    </source>
</evidence>
<dbReference type="InterPro" id="IPR013324">
    <property type="entry name" value="RNA_pol_sigma_r3/r4-like"/>
</dbReference>
<dbReference type="InterPro" id="IPR013325">
    <property type="entry name" value="RNA_pol_sigma_r2"/>
</dbReference>
<dbReference type="Pfam" id="PF08281">
    <property type="entry name" value="Sigma70_r4_2"/>
    <property type="match status" value="1"/>
</dbReference>
<dbReference type="InterPro" id="IPR014284">
    <property type="entry name" value="RNA_pol_sigma-70_dom"/>
</dbReference>
<dbReference type="SUPFAM" id="SSF88946">
    <property type="entry name" value="Sigma2 domain of RNA polymerase sigma factors"/>
    <property type="match status" value="1"/>
</dbReference>
<evidence type="ECO:0000256" key="2">
    <source>
        <dbReference type="ARBA" id="ARBA00023015"/>
    </source>
</evidence>
<dbReference type="Pfam" id="PF04542">
    <property type="entry name" value="Sigma70_r2"/>
    <property type="match status" value="1"/>
</dbReference>
<evidence type="ECO:0000313" key="9">
    <source>
        <dbReference type="Proteomes" id="UP000637628"/>
    </source>
</evidence>
<keyword evidence="2" id="KW-0805">Transcription regulation</keyword>
<name>A0ABQ3YYV7_9ACTN</name>
<evidence type="ECO:0000256" key="5">
    <source>
        <dbReference type="ARBA" id="ARBA00023163"/>
    </source>
</evidence>
<keyword evidence="5" id="KW-0804">Transcription</keyword>
<protein>
    <submittedName>
        <fullName evidence="8">RNA polymerase sigma24 factor</fullName>
    </submittedName>
</protein>
<keyword evidence="4" id="KW-0238">DNA-binding</keyword>
<dbReference type="InterPro" id="IPR007627">
    <property type="entry name" value="RNA_pol_sigma70_r2"/>
</dbReference>
<evidence type="ECO:0000259" key="7">
    <source>
        <dbReference type="Pfam" id="PF08281"/>
    </source>
</evidence>
<sequence length="172" mass="19303">MRPDIEREYVEYVSGRLPRLHRLAYILCSDRHQADDIVQATLTSLYVDWHRASGADNIDAYVHRMLVRRFLDERRRRWSKVLLGNFLPEQAAPAQHAVEERDALVTALRALPKGQRAVLVLRYFVDLSVEETADALGCSAGNVKSQASRGLTALRGVLEAGPLRVARGTGRA</sequence>
<dbReference type="InterPro" id="IPR039425">
    <property type="entry name" value="RNA_pol_sigma-70-like"/>
</dbReference>
<evidence type="ECO:0000313" key="8">
    <source>
        <dbReference type="EMBL" id="GIE02779.1"/>
    </source>
</evidence>
<keyword evidence="3" id="KW-0731">Sigma factor</keyword>
<dbReference type="CDD" id="cd06171">
    <property type="entry name" value="Sigma70_r4"/>
    <property type="match status" value="1"/>
</dbReference>
<dbReference type="NCBIfam" id="TIGR02937">
    <property type="entry name" value="sigma70-ECF"/>
    <property type="match status" value="1"/>
</dbReference>
<comment type="caution">
    <text evidence="8">The sequence shown here is derived from an EMBL/GenBank/DDBJ whole genome shotgun (WGS) entry which is preliminary data.</text>
</comment>
<dbReference type="SUPFAM" id="SSF88659">
    <property type="entry name" value="Sigma3 and sigma4 domains of RNA polymerase sigma factors"/>
    <property type="match status" value="1"/>
</dbReference>
<dbReference type="NCBIfam" id="TIGR02983">
    <property type="entry name" value="SigE-fam_strep"/>
    <property type="match status" value="1"/>
</dbReference>
<proteinExistence type="inferred from homology"/>
<feature type="domain" description="RNA polymerase sigma factor 70 region 4 type 2" evidence="7">
    <location>
        <begin position="102"/>
        <end position="154"/>
    </location>
</feature>
<dbReference type="InterPro" id="IPR013249">
    <property type="entry name" value="RNA_pol_sigma70_r4_t2"/>
</dbReference>
<accession>A0ABQ3YYV7</accession>
<keyword evidence="9" id="KW-1185">Reference proteome</keyword>